<dbReference type="Proteomes" id="UP000030185">
    <property type="component" value="Unassembled WGS sequence"/>
</dbReference>
<evidence type="ECO:0000256" key="6">
    <source>
        <dbReference type="ARBA" id="ARBA00022801"/>
    </source>
</evidence>
<evidence type="ECO:0000256" key="5">
    <source>
        <dbReference type="ARBA" id="ARBA00022763"/>
    </source>
</evidence>
<dbReference type="STRING" id="153721.MYP_4016"/>
<dbReference type="InterPro" id="IPR005135">
    <property type="entry name" value="Endo/exonuclease/phosphatase"/>
</dbReference>
<keyword evidence="3" id="KW-0540">Nuclease</keyword>
<dbReference type="RefSeq" id="WP_197060135.1">
    <property type="nucleotide sequence ID" value="NZ_BBLT01000009.1"/>
</dbReference>
<keyword evidence="11" id="KW-1185">Reference proteome</keyword>
<protein>
    <submittedName>
        <fullName evidence="10">Endonuclease</fullName>
    </submittedName>
</protein>
<dbReference type="SUPFAM" id="SSF56219">
    <property type="entry name" value="DNase I-like"/>
    <property type="match status" value="1"/>
</dbReference>
<comment type="cofactor">
    <cofactor evidence="1">
        <name>Mn(2+)</name>
        <dbReference type="ChEBI" id="CHEBI:29035"/>
    </cofactor>
</comment>
<comment type="cofactor">
    <cofactor evidence="2">
        <name>Mg(2+)</name>
        <dbReference type="ChEBI" id="CHEBI:18420"/>
    </cofactor>
</comment>
<reference evidence="10 11" key="1">
    <citation type="submission" date="2014-09" db="EMBL/GenBank/DDBJ databases">
        <title>Sporocytophaga myxococcoides PG-01 genome sequencing.</title>
        <authorList>
            <person name="Liu L."/>
            <person name="Gao P.J."/>
            <person name="Chen G.J."/>
            <person name="Wang L.S."/>
        </authorList>
    </citation>
    <scope>NUCLEOTIDE SEQUENCE [LARGE SCALE GENOMIC DNA]</scope>
    <source>
        <strain evidence="10 11">PG-01</strain>
    </source>
</reference>
<name>A0A098LII0_9BACT</name>
<comment type="caution">
    <text evidence="10">The sequence shown here is derived from an EMBL/GenBank/DDBJ whole genome shotgun (WGS) entry which is preliminary data.</text>
</comment>
<evidence type="ECO:0000256" key="1">
    <source>
        <dbReference type="ARBA" id="ARBA00001936"/>
    </source>
</evidence>
<evidence type="ECO:0000256" key="2">
    <source>
        <dbReference type="ARBA" id="ARBA00001946"/>
    </source>
</evidence>
<dbReference type="PANTHER" id="PTHR15822:SF4">
    <property type="entry name" value="TYROSYL-DNA PHOSPHODIESTERASE 2"/>
    <property type="match status" value="1"/>
</dbReference>
<keyword evidence="5" id="KW-0227">DNA damage</keyword>
<keyword evidence="7" id="KW-0460">Magnesium</keyword>
<dbReference type="GO" id="GO:0016787">
    <property type="term" value="F:hydrolase activity"/>
    <property type="evidence" value="ECO:0007669"/>
    <property type="project" value="UniProtKB-KW"/>
</dbReference>
<keyword evidence="10" id="KW-0255">Endonuclease</keyword>
<dbReference type="GO" id="GO:0006281">
    <property type="term" value="P:DNA repair"/>
    <property type="evidence" value="ECO:0007669"/>
    <property type="project" value="UniProtKB-KW"/>
</dbReference>
<keyword evidence="8" id="KW-0234">DNA repair</keyword>
<gene>
    <name evidence="10" type="ORF">MYP_4016</name>
</gene>
<organism evidence="10 11">
    <name type="scientific">Sporocytophaga myxococcoides</name>
    <dbReference type="NCBI Taxonomy" id="153721"/>
    <lineage>
        <taxon>Bacteria</taxon>
        <taxon>Pseudomonadati</taxon>
        <taxon>Bacteroidota</taxon>
        <taxon>Cytophagia</taxon>
        <taxon>Cytophagales</taxon>
        <taxon>Cytophagaceae</taxon>
        <taxon>Sporocytophaga</taxon>
    </lineage>
</organism>
<dbReference type="GO" id="GO:0046872">
    <property type="term" value="F:metal ion binding"/>
    <property type="evidence" value="ECO:0007669"/>
    <property type="project" value="UniProtKB-KW"/>
</dbReference>
<dbReference type="CDD" id="cd09084">
    <property type="entry name" value="EEP-2"/>
    <property type="match status" value="1"/>
</dbReference>
<dbReference type="Pfam" id="PF03372">
    <property type="entry name" value="Exo_endo_phos"/>
    <property type="match status" value="1"/>
</dbReference>
<evidence type="ECO:0000313" key="11">
    <source>
        <dbReference type="Proteomes" id="UP000030185"/>
    </source>
</evidence>
<dbReference type="InterPro" id="IPR036691">
    <property type="entry name" value="Endo/exonu/phosph_ase_sf"/>
</dbReference>
<accession>A0A098LII0</accession>
<keyword evidence="6" id="KW-0378">Hydrolase</keyword>
<evidence type="ECO:0000259" key="9">
    <source>
        <dbReference type="Pfam" id="PF03372"/>
    </source>
</evidence>
<evidence type="ECO:0000313" key="10">
    <source>
        <dbReference type="EMBL" id="GAL86786.1"/>
    </source>
</evidence>
<dbReference type="Gene3D" id="3.60.10.10">
    <property type="entry name" value="Endonuclease/exonuclease/phosphatase"/>
    <property type="match status" value="1"/>
</dbReference>
<evidence type="ECO:0000256" key="8">
    <source>
        <dbReference type="ARBA" id="ARBA00023204"/>
    </source>
</evidence>
<evidence type="ECO:0000256" key="3">
    <source>
        <dbReference type="ARBA" id="ARBA00022722"/>
    </source>
</evidence>
<evidence type="ECO:0000256" key="4">
    <source>
        <dbReference type="ARBA" id="ARBA00022723"/>
    </source>
</evidence>
<dbReference type="GO" id="GO:0004519">
    <property type="term" value="F:endonuclease activity"/>
    <property type="evidence" value="ECO:0007669"/>
    <property type="project" value="UniProtKB-KW"/>
</dbReference>
<dbReference type="PANTHER" id="PTHR15822">
    <property type="entry name" value="TRAF AND TNF RECEPTOR-ASSOCIATED PROTEIN"/>
    <property type="match status" value="1"/>
</dbReference>
<dbReference type="AlphaFoldDB" id="A0A098LII0"/>
<dbReference type="eggNOG" id="COG3568">
    <property type="taxonomic scope" value="Bacteria"/>
</dbReference>
<proteinExistence type="predicted"/>
<feature type="domain" description="Endonuclease/exonuclease/phosphatase" evidence="9">
    <location>
        <begin position="38"/>
        <end position="264"/>
    </location>
</feature>
<keyword evidence="4" id="KW-0479">Metal-binding</keyword>
<evidence type="ECO:0000256" key="7">
    <source>
        <dbReference type="ARBA" id="ARBA00022842"/>
    </source>
</evidence>
<dbReference type="EMBL" id="BBLT01000009">
    <property type="protein sequence ID" value="GAL86786.1"/>
    <property type="molecule type" value="Genomic_DNA"/>
</dbReference>
<sequence length="277" mass="32170">MKWVGMLFFLLSFFYFSTLLRINNINETTDTNCDFNVLSYNVSGYNISHELGFKENLARVISEKNTDFVCLQEFFPEKGPFLEALYPYQVVFAKKNVVGVTIFSKYPIIRNGLVFEGRSDFNKGIYADVLIKGKLLRIVSVHFESNNLKKGNPFFPLKKVLRNAYWLKETSEIRSTQVKKLIAFIDSTSFPLIVAGDFNETPYSYVYQKMKKKLNNGFEEKGNGFGFTFLPNKAFLRIDHQFFEPRKLSIKNFQTFDSIQISDHVPVQGCYKFSDQH</sequence>
<dbReference type="InterPro" id="IPR051547">
    <property type="entry name" value="TDP2-like"/>
</dbReference>